<sequence>MASRTTARPLQSILRRARPSCECASVQSTRRQCIRQISATTTKPGAKWETEPDERPRWSYTPEEMKAPYPWKPKDPERQFECNSDPKRLDKFYNNFLGPGGDQVLTDEVKWLAITHKSFDQGRRGFNDRLAFFGRRILNLQTNIALTRSGMATKMQSRPAPNDNREPFTHPKLEGLANLSDMPLGKVLTKERLATLATAAGMREIMRWQPRNPDRLATSGVDVVLNTGIYAIIGAIALQKGGAYANDVVREKILKPLGIS</sequence>
<dbReference type="InterPro" id="IPR000999">
    <property type="entry name" value="RNase_III_dom"/>
</dbReference>
<dbReference type="GO" id="GO:0004525">
    <property type="term" value="F:ribonuclease III activity"/>
    <property type="evidence" value="ECO:0007669"/>
    <property type="project" value="InterPro"/>
</dbReference>
<dbReference type="GO" id="GO:0005762">
    <property type="term" value="C:mitochondrial large ribosomal subunit"/>
    <property type="evidence" value="ECO:0007669"/>
    <property type="project" value="InterPro"/>
</dbReference>
<accession>A0A370TLR9</accession>
<dbReference type="GeneID" id="43598671"/>
<evidence type="ECO:0000313" key="4">
    <source>
        <dbReference type="Proteomes" id="UP000254866"/>
    </source>
</evidence>
<dbReference type="SUPFAM" id="SSF69065">
    <property type="entry name" value="RNase III domain-like"/>
    <property type="match status" value="1"/>
</dbReference>
<dbReference type="Gene3D" id="1.10.1520.10">
    <property type="entry name" value="Ribonuclease III domain"/>
    <property type="match status" value="1"/>
</dbReference>
<dbReference type="Pfam" id="PF14622">
    <property type="entry name" value="Ribonucleas_3_3"/>
    <property type="match status" value="1"/>
</dbReference>
<dbReference type="Proteomes" id="UP000254866">
    <property type="component" value="Unassembled WGS sequence"/>
</dbReference>
<gene>
    <name evidence="3" type="ORF">BP5553_05822</name>
</gene>
<dbReference type="InterPro" id="IPR036389">
    <property type="entry name" value="RNase_III_sf"/>
</dbReference>
<name>A0A370TLR9_9HELO</name>
<dbReference type="InterPro" id="IPR040030">
    <property type="entry name" value="Ribosomal_mL57"/>
</dbReference>
<dbReference type="EMBL" id="NPIC01000004">
    <property type="protein sequence ID" value="RDL36470.1"/>
    <property type="molecule type" value="Genomic_DNA"/>
</dbReference>
<dbReference type="OrthoDB" id="2281895at2759"/>
<dbReference type="GO" id="GO:0032543">
    <property type="term" value="P:mitochondrial translation"/>
    <property type="evidence" value="ECO:0007669"/>
    <property type="project" value="InterPro"/>
</dbReference>
<evidence type="ECO:0000256" key="1">
    <source>
        <dbReference type="SAM" id="MobiDB-lite"/>
    </source>
</evidence>
<dbReference type="FunFam" id="1.10.1520.10:FF:000018">
    <property type="entry name" value="RNase III domain protein"/>
    <property type="match status" value="1"/>
</dbReference>
<dbReference type="PANTHER" id="PTHR28160:SF1">
    <property type="entry name" value="LARGE RIBOSOMAL SUBUNIT PROTEIN ML57"/>
    <property type="match status" value="1"/>
</dbReference>
<comment type="caution">
    <text evidence="3">The sequence shown here is derived from an EMBL/GenBank/DDBJ whole genome shotgun (WGS) entry which is preliminary data.</text>
</comment>
<proteinExistence type="predicted"/>
<dbReference type="GO" id="GO:0003735">
    <property type="term" value="F:structural constituent of ribosome"/>
    <property type="evidence" value="ECO:0007669"/>
    <property type="project" value="InterPro"/>
</dbReference>
<feature type="region of interest" description="Disordered" evidence="1">
    <location>
        <begin position="37"/>
        <end position="61"/>
    </location>
</feature>
<dbReference type="RefSeq" id="XP_031869126.1">
    <property type="nucleotide sequence ID" value="XM_032014445.1"/>
</dbReference>
<reference evidence="3 4" key="1">
    <citation type="journal article" date="2018" name="IMA Fungus">
        <title>IMA Genome-F 9: Draft genome sequence of Annulohypoxylon stygium, Aspergillus mulundensis, Berkeleyomyces basicola (syn. Thielaviopsis basicola), Ceratocystis smalleyi, two Cercospora beticola strains, Coleophoma cylindrospora, Fusarium fracticaudum, Phialophora cf. hyalina, and Morchella septimelata.</title>
        <authorList>
            <person name="Wingfield B.D."/>
            <person name="Bills G.F."/>
            <person name="Dong Y."/>
            <person name="Huang W."/>
            <person name="Nel W.J."/>
            <person name="Swalarsk-Parry B.S."/>
            <person name="Vaghefi N."/>
            <person name="Wilken P.M."/>
            <person name="An Z."/>
            <person name="de Beer Z.W."/>
            <person name="De Vos L."/>
            <person name="Chen L."/>
            <person name="Duong T.A."/>
            <person name="Gao Y."/>
            <person name="Hammerbacher A."/>
            <person name="Kikkert J.R."/>
            <person name="Li Y."/>
            <person name="Li H."/>
            <person name="Li K."/>
            <person name="Li Q."/>
            <person name="Liu X."/>
            <person name="Ma X."/>
            <person name="Naidoo K."/>
            <person name="Pethybridge S.J."/>
            <person name="Sun J."/>
            <person name="Steenkamp E.T."/>
            <person name="van der Nest M.A."/>
            <person name="van Wyk S."/>
            <person name="Wingfield M.J."/>
            <person name="Xiong C."/>
            <person name="Yue Q."/>
            <person name="Zhang X."/>
        </authorList>
    </citation>
    <scope>NUCLEOTIDE SEQUENCE [LARGE SCALE GENOMIC DNA]</scope>
    <source>
        <strain evidence="3 4">BP 5553</strain>
    </source>
</reference>
<evidence type="ECO:0000259" key="2">
    <source>
        <dbReference type="Pfam" id="PF14622"/>
    </source>
</evidence>
<keyword evidence="4" id="KW-1185">Reference proteome</keyword>
<feature type="compositionally biased region" description="Basic and acidic residues" evidence="1">
    <location>
        <begin position="46"/>
        <end position="57"/>
    </location>
</feature>
<dbReference type="AlphaFoldDB" id="A0A370TLR9"/>
<protein>
    <submittedName>
        <fullName evidence="3">RNase III protein</fullName>
    </submittedName>
</protein>
<feature type="domain" description="RNase III" evidence="2">
    <location>
        <begin position="107"/>
        <end position="257"/>
    </location>
</feature>
<dbReference type="STRING" id="2656787.A0A370TLR9"/>
<organism evidence="3 4">
    <name type="scientific">Venustampulla echinocandica</name>
    <dbReference type="NCBI Taxonomy" id="2656787"/>
    <lineage>
        <taxon>Eukaryota</taxon>
        <taxon>Fungi</taxon>
        <taxon>Dikarya</taxon>
        <taxon>Ascomycota</taxon>
        <taxon>Pezizomycotina</taxon>
        <taxon>Leotiomycetes</taxon>
        <taxon>Helotiales</taxon>
        <taxon>Pleuroascaceae</taxon>
        <taxon>Venustampulla</taxon>
    </lineage>
</organism>
<dbReference type="PANTHER" id="PTHR28160">
    <property type="entry name" value="54S RIBOSOMAL PROTEIN L15, MITOCHONDRIAL"/>
    <property type="match status" value="1"/>
</dbReference>
<evidence type="ECO:0000313" key="3">
    <source>
        <dbReference type="EMBL" id="RDL36470.1"/>
    </source>
</evidence>
<dbReference type="GO" id="GO:0006396">
    <property type="term" value="P:RNA processing"/>
    <property type="evidence" value="ECO:0007669"/>
    <property type="project" value="InterPro"/>
</dbReference>